<dbReference type="Proteomes" id="UP000315889">
    <property type="component" value="Unassembled WGS sequence"/>
</dbReference>
<feature type="domain" description="HemY N-terminal" evidence="13">
    <location>
        <begin position="27"/>
        <end position="131"/>
    </location>
</feature>
<evidence type="ECO:0000256" key="5">
    <source>
        <dbReference type="ARBA" id="ARBA00022519"/>
    </source>
</evidence>
<evidence type="ECO:0000256" key="7">
    <source>
        <dbReference type="ARBA" id="ARBA00022737"/>
    </source>
</evidence>
<evidence type="ECO:0000259" key="13">
    <source>
        <dbReference type="Pfam" id="PF07219"/>
    </source>
</evidence>
<keyword evidence="9 12" id="KW-1133">Transmembrane helix</keyword>
<comment type="subcellular location">
    <subcellularLocation>
        <location evidence="2">Cell inner membrane</location>
        <topology evidence="2">Multi-pass membrane protein</topology>
    </subcellularLocation>
</comment>
<comment type="function">
    <text evidence="1">Involved in a late step of protoheme IX synthesis.</text>
</comment>
<keyword evidence="11" id="KW-0627">Porphyrin biosynthesis</keyword>
<dbReference type="UniPathway" id="UPA00252"/>
<dbReference type="PANTHER" id="PTHR45586:SF1">
    <property type="entry name" value="LIPOPOLYSACCHARIDE ASSEMBLY PROTEIN B"/>
    <property type="match status" value="1"/>
</dbReference>
<evidence type="ECO:0000256" key="8">
    <source>
        <dbReference type="ARBA" id="ARBA00022803"/>
    </source>
</evidence>
<evidence type="ECO:0000256" key="2">
    <source>
        <dbReference type="ARBA" id="ARBA00004429"/>
    </source>
</evidence>
<dbReference type="InterPro" id="IPR005254">
    <property type="entry name" value="Heme_biosyn_assoc_TPR_pro"/>
</dbReference>
<evidence type="ECO:0000256" key="12">
    <source>
        <dbReference type="SAM" id="Phobius"/>
    </source>
</evidence>
<keyword evidence="5" id="KW-0997">Cell inner membrane</keyword>
<evidence type="ECO:0000256" key="6">
    <source>
        <dbReference type="ARBA" id="ARBA00022692"/>
    </source>
</evidence>
<dbReference type="GO" id="GO:0006779">
    <property type="term" value="P:porphyrin-containing compound biosynthetic process"/>
    <property type="evidence" value="ECO:0007669"/>
    <property type="project" value="UniProtKB-KW"/>
</dbReference>
<evidence type="ECO:0000256" key="4">
    <source>
        <dbReference type="ARBA" id="ARBA00022475"/>
    </source>
</evidence>
<evidence type="ECO:0000256" key="9">
    <source>
        <dbReference type="ARBA" id="ARBA00022989"/>
    </source>
</evidence>
<gene>
    <name evidence="14" type="ORF">EVB03_02980</name>
</gene>
<evidence type="ECO:0000313" key="14">
    <source>
        <dbReference type="EMBL" id="RZO20689.1"/>
    </source>
</evidence>
<dbReference type="InterPro" id="IPR011990">
    <property type="entry name" value="TPR-like_helical_dom_sf"/>
</dbReference>
<evidence type="ECO:0000256" key="11">
    <source>
        <dbReference type="ARBA" id="ARBA00023244"/>
    </source>
</evidence>
<dbReference type="InterPro" id="IPR051012">
    <property type="entry name" value="CellSynth/LPSAsmb/PSIAsmb"/>
</dbReference>
<organism evidence="14 15">
    <name type="scientific">SAR92 clade bacterium</name>
    <dbReference type="NCBI Taxonomy" id="2315479"/>
    <lineage>
        <taxon>Bacteria</taxon>
        <taxon>Pseudomonadati</taxon>
        <taxon>Pseudomonadota</taxon>
        <taxon>Gammaproteobacteria</taxon>
        <taxon>Cellvibrionales</taxon>
        <taxon>Porticoccaceae</taxon>
        <taxon>SAR92 clade</taxon>
    </lineage>
</organism>
<feature type="transmembrane region" description="Helical" evidence="12">
    <location>
        <begin position="42"/>
        <end position="63"/>
    </location>
</feature>
<dbReference type="EMBL" id="SHBP01000003">
    <property type="protein sequence ID" value="RZO20689.1"/>
    <property type="molecule type" value="Genomic_DNA"/>
</dbReference>
<proteinExistence type="predicted"/>
<keyword evidence="8" id="KW-0802">TPR repeat</keyword>
<accession>A0A520MHJ7</accession>
<keyword evidence="6 12" id="KW-0812">Transmembrane</keyword>
<keyword evidence="7" id="KW-0677">Repeat</keyword>
<dbReference type="SUPFAM" id="SSF48452">
    <property type="entry name" value="TPR-like"/>
    <property type="match status" value="1"/>
</dbReference>
<name>A0A520MHJ7_9GAMM</name>
<evidence type="ECO:0000256" key="1">
    <source>
        <dbReference type="ARBA" id="ARBA00002962"/>
    </source>
</evidence>
<dbReference type="NCBIfam" id="TIGR00540">
    <property type="entry name" value="TPR_hemY_coli"/>
    <property type="match status" value="1"/>
</dbReference>
<protein>
    <recommendedName>
        <fullName evidence="13">HemY N-terminal domain-containing protein</fullName>
    </recommendedName>
</protein>
<comment type="pathway">
    <text evidence="3">Porphyrin-containing compound metabolism; protoheme biosynthesis.</text>
</comment>
<evidence type="ECO:0000313" key="15">
    <source>
        <dbReference type="Proteomes" id="UP000315889"/>
    </source>
</evidence>
<evidence type="ECO:0000256" key="3">
    <source>
        <dbReference type="ARBA" id="ARBA00004744"/>
    </source>
</evidence>
<dbReference type="Gene3D" id="1.25.40.10">
    <property type="entry name" value="Tetratricopeptide repeat domain"/>
    <property type="match status" value="2"/>
</dbReference>
<dbReference type="GO" id="GO:0042168">
    <property type="term" value="P:heme metabolic process"/>
    <property type="evidence" value="ECO:0007669"/>
    <property type="project" value="InterPro"/>
</dbReference>
<keyword evidence="4" id="KW-1003">Cell membrane</keyword>
<dbReference type="Pfam" id="PF07219">
    <property type="entry name" value="HemY_N"/>
    <property type="match status" value="1"/>
</dbReference>
<dbReference type="InterPro" id="IPR010817">
    <property type="entry name" value="HemY_N"/>
</dbReference>
<evidence type="ECO:0000256" key="10">
    <source>
        <dbReference type="ARBA" id="ARBA00023136"/>
    </source>
</evidence>
<dbReference type="PANTHER" id="PTHR45586">
    <property type="entry name" value="TPR REPEAT-CONTAINING PROTEIN PA4667"/>
    <property type="match status" value="1"/>
</dbReference>
<comment type="caution">
    <text evidence="14">The sequence shown here is derived from an EMBL/GenBank/DDBJ whole genome shotgun (WGS) entry which is preliminary data.</text>
</comment>
<sequence>MRKLLLVIIIALLLGASSIWVMQQDSGYILFSLNNTTVEMTAWVGLLLFLLVVGIAVWLILLVRWLSDAGGLRQWWGSRRSERHANKTAQGLILFADHDWQKASEILAASAPKSSMPDVNLLFSARAAAENNQIDLAHELLEKLKASKPKARLLVDKTFAEILLREERFAEALALLQPIAEAKPEDRGVLRLLSDIYYLTNDWVALQKLLSDINRFKALNKVDFEELEIDVYANLLDDFTINTEVTAQEQRDQVGDLWELIPKHLRHNGVLISKYFEALKLVNDADKLAVLAIKSINSRWNSDLVREFGEAETSTPEKHLMTAEKWLINHPEDPALLMALGNLCCQLKFWGKARDYFSSAVKLNPTPALFLKLANVLTEMGEDKESQNLYRQGLLLSIKTQDN</sequence>
<reference evidence="14 15" key="1">
    <citation type="submission" date="2019-02" db="EMBL/GenBank/DDBJ databases">
        <title>Prokaryotic population dynamics and viral predation in marine succession experiment using metagenomics: the confinement effect.</title>
        <authorList>
            <person name="Haro-Moreno J.M."/>
            <person name="Rodriguez-Valera F."/>
            <person name="Lopez-Perez M."/>
        </authorList>
    </citation>
    <scope>NUCLEOTIDE SEQUENCE [LARGE SCALE GENOMIC DNA]</scope>
    <source>
        <strain evidence="14">MED-G170</strain>
    </source>
</reference>
<keyword evidence="10 12" id="KW-0472">Membrane</keyword>
<dbReference type="AlphaFoldDB" id="A0A520MHJ7"/>
<dbReference type="GO" id="GO:0005886">
    <property type="term" value="C:plasma membrane"/>
    <property type="evidence" value="ECO:0007669"/>
    <property type="project" value="UniProtKB-SubCell"/>
</dbReference>